<keyword evidence="1" id="KW-0812">Transmembrane</keyword>
<feature type="transmembrane region" description="Helical" evidence="1">
    <location>
        <begin position="132"/>
        <end position="151"/>
    </location>
</feature>
<gene>
    <name evidence="2" type="ORF">HYPSUDRAFT_894840</name>
</gene>
<dbReference type="EMBL" id="KN817579">
    <property type="protein sequence ID" value="KJA19288.1"/>
    <property type="molecule type" value="Genomic_DNA"/>
</dbReference>
<evidence type="ECO:0000313" key="3">
    <source>
        <dbReference type="Proteomes" id="UP000054270"/>
    </source>
</evidence>
<evidence type="ECO:0000313" key="2">
    <source>
        <dbReference type="EMBL" id="KJA19288.1"/>
    </source>
</evidence>
<dbReference type="AlphaFoldDB" id="A0A0D2M7S5"/>
<organism evidence="2 3">
    <name type="scientific">Hypholoma sublateritium (strain FD-334 SS-4)</name>
    <dbReference type="NCBI Taxonomy" id="945553"/>
    <lineage>
        <taxon>Eukaryota</taxon>
        <taxon>Fungi</taxon>
        <taxon>Dikarya</taxon>
        <taxon>Basidiomycota</taxon>
        <taxon>Agaricomycotina</taxon>
        <taxon>Agaricomycetes</taxon>
        <taxon>Agaricomycetidae</taxon>
        <taxon>Agaricales</taxon>
        <taxon>Agaricineae</taxon>
        <taxon>Strophariaceae</taxon>
        <taxon>Hypholoma</taxon>
    </lineage>
</organism>
<reference evidence="3" key="1">
    <citation type="submission" date="2014-04" db="EMBL/GenBank/DDBJ databases">
        <title>Evolutionary Origins and Diversification of the Mycorrhizal Mutualists.</title>
        <authorList>
            <consortium name="DOE Joint Genome Institute"/>
            <consortium name="Mycorrhizal Genomics Consortium"/>
            <person name="Kohler A."/>
            <person name="Kuo A."/>
            <person name="Nagy L.G."/>
            <person name="Floudas D."/>
            <person name="Copeland A."/>
            <person name="Barry K.W."/>
            <person name="Cichocki N."/>
            <person name="Veneault-Fourrey C."/>
            <person name="LaButti K."/>
            <person name="Lindquist E.A."/>
            <person name="Lipzen A."/>
            <person name="Lundell T."/>
            <person name="Morin E."/>
            <person name="Murat C."/>
            <person name="Riley R."/>
            <person name="Ohm R."/>
            <person name="Sun H."/>
            <person name="Tunlid A."/>
            <person name="Henrissat B."/>
            <person name="Grigoriev I.V."/>
            <person name="Hibbett D.S."/>
            <person name="Martin F."/>
        </authorList>
    </citation>
    <scope>NUCLEOTIDE SEQUENCE [LARGE SCALE GENOMIC DNA]</scope>
    <source>
        <strain evidence="3">FD-334 SS-4</strain>
    </source>
</reference>
<proteinExistence type="predicted"/>
<protein>
    <submittedName>
        <fullName evidence="2">Uncharacterized protein</fullName>
    </submittedName>
</protein>
<keyword evidence="3" id="KW-1185">Reference proteome</keyword>
<dbReference type="Proteomes" id="UP000054270">
    <property type="component" value="Unassembled WGS sequence"/>
</dbReference>
<sequence length="177" mass="19913">MRGTIAPPCMLDNAPGYQPRPPRVHRSTFIREGAAPYFERQLAVGYLYSTRSIALISTTCGVHSRCRTRRRALTLGAGIRHHALRLTRRYRHLRDPTSMTDPAPVSWSTRAALLASIFNTARCACHDRESDLNLAILAASLLLLRAAWLPILDHLQWLWAAPLLSLSCASLHAMFWM</sequence>
<keyword evidence="1" id="KW-1133">Transmembrane helix</keyword>
<evidence type="ECO:0000256" key="1">
    <source>
        <dbReference type="SAM" id="Phobius"/>
    </source>
</evidence>
<keyword evidence="1" id="KW-0472">Membrane</keyword>
<accession>A0A0D2M7S5</accession>
<feature type="transmembrane region" description="Helical" evidence="1">
    <location>
        <begin position="157"/>
        <end position="176"/>
    </location>
</feature>
<name>A0A0D2M7S5_HYPSF</name>